<organism evidence="1">
    <name type="scientific">marine sediment metagenome</name>
    <dbReference type="NCBI Taxonomy" id="412755"/>
    <lineage>
        <taxon>unclassified sequences</taxon>
        <taxon>metagenomes</taxon>
        <taxon>ecological metagenomes</taxon>
    </lineage>
</organism>
<dbReference type="AlphaFoldDB" id="X1DD72"/>
<dbReference type="InterPro" id="IPR018247">
    <property type="entry name" value="EF_Hand_1_Ca_BS"/>
</dbReference>
<proteinExistence type="predicted"/>
<accession>X1DD72</accession>
<feature type="non-terminal residue" evidence="1">
    <location>
        <position position="1"/>
    </location>
</feature>
<evidence type="ECO:0008006" key="2">
    <source>
        <dbReference type="Google" id="ProtNLM"/>
    </source>
</evidence>
<sequence length="137" mass="15377">LASKDINTTPTLTWSAGYSADSHDLYFGTNPVPTFIDNRTSPSYNPGSLANDTTYYWRIDEKNVGGTTTGDLWRFRTEAVGPVEGYDFADFSDFANEYDRTDCNSGNSYCNGADRDEDGFVDLIDVTMWTQEWLLGF</sequence>
<gene>
    <name evidence="1" type="ORF">S01H4_62423</name>
</gene>
<dbReference type="EMBL" id="BART01037254">
    <property type="protein sequence ID" value="GAH06270.1"/>
    <property type="molecule type" value="Genomic_DNA"/>
</dbReference>
<evidence type="ECO:0000313" key="1">
    <source>
        <dbReference type="EMBL" id="GAH06270.1"/>
    </source>
</evidence>
<dbReference type="InterPro" id="IPR013783">
    <property type="entry name" value="Ig-like_fold"/>
</dbReference>
<comment type="caution">
    <text evidence="1">The sequence shown here is derived from an EMBL/GenBank/DDBJ whole genome shotgun (WGS) entry which is preliminary data.</text>
</comment>
<dbReference type="Gene3D" id="2.60.40.10">
    <property type="entry name" value="Immunoglobulins"/>
    <property type="match status" value="1"/>
</dbReference>
<dbReference type="PROSITE" id="PS00018">
    <property type="entry name" value="EF_HAND_1"/>
    <property type="match status" value="1"/>
</dbReference>
<protein>
    <recommendedName>
        <fullName evidence="2">Fibronectin type-III domain-containing protein</fullName>
    </recommendedName>
</protein>
<name>X1DD72_9ZZZZ</name>
<reference evidence="1" key="1">
    <citation type="journal article" date="2014" name="Front. Microbiol.">
        <title>High frequency of phylogenetically diverse reductive dehalogenase-homologous genes in deep subseafloor sedimentary metagenomes.</title>
        <authorList>
            <person name="Kawai M."/>
            <person name="Futagami T."/>
            <person name="Toyoda A."/>
            <person name="Takaki Y."/>
            <person name="Nishi S."/>
            <person name="Hori S."/>
            <person name="Arai W."/>
            <person name="Tsubouchi T."/>
            <person name="Morono Y."/>
            <person name="Uchiyama I."/>
            <person name="Ito T."/>
            <person name="Fujiyama A."/>
            <person name="Inagaki F."/>
            <person name="Takami H."/>
        </authorList>
    </citation>
    <scope>NUCLEOTIDE SEQUENCE</scope>
    <source>
        <strain evidence="1">Expedition CK06-06</strain>
    </source>
</reference>